<dbReference type="PANTHER" id="PTHR30441">
    <property type="entry name" value="DUF748 DOMAIN-CONTAINING PROTEIN"/>
    <property type="match status" value="1"/>
</dbReference>
<dbReference type="RefSeq" id="WP_093964987.1">
    <property type="nucleotide sequence ID" value="NZ_FXYG01000004.1"/>
</dbReference>
<dbReference type="GO" id="GO:0090313">
    <property type="term" value="P:regulation of protein targeting to membrane"/>
    <property type="evidence" value="ECO:0007669"/>
    <property type="project" value="TreeGrafter"/>
</dbReference>
<gene>
    <name evidence="1" type="ORF">RUA8715_03546</name>
</gene>
<accession>A0A238L2E5</accession>
<protein>
    <submittedName>
        <fullName evidence="1">AsmA family protein</fullName>
    </submittedName>
</protein>
<dbReference type="PANTHER" id="PTHR30441:SF8">
    <property type="entry name" value="DUF748 DOMAIN-CONTAINING PROTEIN"/>
    <property type="match status" value="1"/>
</dbReference>
<evidence type="ECO:0000313" key="1">
    <source>
        <dbReference type="EMBL" id="SMX48602.1"/>
    </source>
</evidence>
<evidence type="ECO:0000313" key="2">
    <source>
        <dbReference type="Proteomes" id="UP000202485"/>
    </source>
</evidence>
<sequence length="953" mass="104092">MRINRRLIRLSAVFLAGFVASLAFVLESSSFRSWRNALTADFLTDLLGQTVLVEGNVDLDFFPSFSLEATGLRLPSEAMPGTELLTLETARLHLAPWTGAAGWTQLPMIEANGLRMELLRLEDDRTSWRTAQKSIDQKRGMSSSDASPALIRFMSTRDIHFSDMKVAVENRQTGFVFDFVLDTFRVDQKAVAGEREVALVFDGKLNDEHVTLHGVFPEDEAFSVTSRIGVTDLSMRGHSDPSLGPLGFDSRLEIKTEDLNAVLQALSLRGEVHGSGRLEARFLRRHGLYDFEEIETLLTLEKGQSVKLAGFLRKVGEPPEFDLKLDVDLLGEKTLTAPAIFLRDIRPEALGMRLVGADKLLSIEDFNLATNAFSEHLSDIGPFRVGDIKRTPDGKLALRDVSFALGPLDKPFFSAAGHMDDLLNLRGYDVKGDLDLPAAQVLRTLRPERVHEFGRLLGHVYITEVDGRTVLEDFEIEERDSDLWDGYLSLRSESLFPLKDTSLSVALSAPDGASFLEALQLTPVDTGAAGVALDLVRHSKGIEASGEVSTGETRISLMGDLNIIAGAPVLRGSINSKAVYLRDLQNAIRTVREVSREPGVYLEMRSVQLKEHVDPTASEDLSGFQPLVLPAAEPELREEDLSDFQPLVLPSPAPAVEDLSDFQPLVLGDDAGDLSLAALKNPAELLRVLDAEIDITFDKIIGQEGISHMASAFTAQNGRAWLGPLRVDYGGGFASFFATVDALNRPDWIELSGSTGGWDVGRLTNGLGGKVHATGTLTGRFDLAARFPEPQDFASSLTGSAEIEMGPGQVSTTLIDLAGLGVLPWLFSADRRAGFSPISCIRAPLRFDSGRVTINDAVLETARVQVVAKGDLDYLKDTIDLRAEPRPLGRPLARSAWPFEISGQLSKPIVKLVQRNKRRATEPITMPDSRVPCIADVAQIRAAPDPALRTGPH</sequence>
<dbReference type="OrthoDB" id="7694125at2"/>
<keyword evidence="2" id="KW-1185">Reference proteome</keyword>
<name>A0A238L2E5_9RHOB</name>
<dbReference type="EMBL" id="FXYG01000004">
    <property type="protein sequence ID" value="SMX48602.1"/>
    <property type="molecule type" value="Genomic_DNA"/>
</dbReference>
<dbReference type="Proteomes" id="UP000202485">
    <property type="component" value="Unassembled WGS sequence"/>
</dbReference>
<proteinExistence type="predicted"/>
<dbReference type="InterPro" id="IPR052894">
    <property type="entry name" value="AsmA-related"/>
</dbReference>
<organism evidence="1 2">
    <name type="scientific">Ruegeria arenilitoris</name>
    <dbReference type="NCBI Taxonomy" id="1173585"/>
    <lineage>
        <taxon>Bacteria</taxon>
        <taxon>Pseudomonadati</taxon>
        <taxon>Pseudomonadota</taxon>
        <taxon>Alphaproteobacteria</taxon>
        <taxon>Rhodobacterales</taxon>
        <taxon>Roseobacteraceae</taxon>
        <taxon>Ruegeria</taxon>
    </lineage>
</organism>
<reference evidence="2" key="1">
    <citation type="submission" date="2017-05" db="EMBL/GenBank/DDBJ databases">
        <authorList>
            <person name="Rodrigo-Torres L."/>
            <person name="Arahal R. D."/>
            <person name="Lucena T."/>
        </authorList>
    </citation>
    <scope>NUCLEOTIDE SEQUENCE [LARGE SCALE GENOMIC DNA]</scope>
    <source>
        <strain evidence="2">CECT 8715</strain>
    </source>
</reference>
<dbReference type="GO" id="GO:0005886">
    <property type="term" value="C:plasma membrane"/>
    <property type="evidence" value="ECO:0007669"/>
    <property type="project" value="TreeGrafter"/>
</dbReference>
<dbReference type="AlphaFoldDB" id="A0A238L2E5"/>